<accession>A0A6M5YT55</accession>
<reference evidence="2" key="1">
    <citation type="submission" date="2020-05" db="EMBL/GenBank/DDBJ databases">
        <title>Frigoriglobus tundricola gen. nov., sp. nov., a psychrotolerant cellulolytic planctomycete of the family Gemmataceae with two divergent copies of 16S rRNA gene.</title>
        <authorList>
            <person name="Kulichevskaya I.S."/>
            <person name="Ivanova A.A."/>
            <person name="Naumoff D.G."/>
            <person name="Beletsky A.V."/>
            <person name="Rijpstra W.I.C."/>
            <person name="Sinninghe Damste J.S."/>
            <person name="Mardanov A.V."/>
            <person name="Ravin N.V."/>
            <person name="Dedysh S.N."/>
        </authorList>
    </citation>
    <scope>NUCLEOTIDE SEQUENCE [LARGE SCALE GENOMIC DNA]</scope>
    <source>
        <strain evidence="2">PL17</strain>
    </source>
</reference>
<organism evidence="1 2">
    <name type="scientific">Frigoriglobus tundricola</name>
    <dbReference type="NCBI Taxonomy" id="2774151"/>
    <lineage>
        <taxon>Bacteria</taxon>
        <taxon>Pseudomonadati</taxon>
        <taxon>Planctomycetota</taxon>
        <taxon>Planctomycetia</taxon>
        <taxon>Gemmatales</taxon>
        <taxon>Gemmataceae</taxon>
        <taxon>Frigoriglobus</taxon>
    </lineage>
</organism>
<proteinExistence type="predicted"/>
<dbReference type="Proteomes" id="UP000503447">
    <property type="component" value="Chromosome"/>
</dbReference>
<name>A0A6M5YT55_9BACT</name>
<keyword evidence="2" id="KW-1185">Reference proteome</keyword>
<protein>
    <submittedName>
        <fullName evidence="1">Uncharacterized protein</fullName>
    </submittedName>
</protein>
<dbReference type="AlphaFoldDB" id="A0A6M5YT55"/>
<evidence type="ECO:0000313" key="2">
    <source>
        <dbReference type="Proteomes" id="UP000503447"/>
    </source>
</evidence>
<evidence type="ECO:0000313" key="1">
    <source>
        <dbReference type="EMBL" id="QJW96503.1"/>
    </source>
</evidence>
<gene>
    <name evidence="1" type="ORF">FTUN_4060</name>
</gene>
<dbReference type="EMBL" id="CP053452">
    <property type="protein sequence ID" value="QJW96503.1"/>
    <property type="molecule type" value="Genomic_DNA"/>
</dbReference>
<dbReference type="KEGG" id="ftj:FTUN_4060"/>
<dbReference type="RefSeq" id="WP_171472067.1">
    <property type="nucleotide sequence ID" value="NZ_CP053452.2"/>
</dbReference>
<sequence length="166" mass="18439">MTAIRRPGTVSATVLFGLSLGLVAAHALAPDWSRRAGLDVWNFAALERAYEVASEERAEVYAYEERSAARRRAANQIAVRLITDPAQLPGVADELNEVFREDGGLRFVLRGLYPDVPTERHQFARHAIDRVTFILESEPARCAEVVARLEVEYQAMCVPPESPHAP</sequence>